<sequence length="547" mass="58346">MRLTTAEATLDALLRHGVDTLYALPGVHNDHLFDAVQRSGRMRLLHPRHEQTSAYMALGAALATGRPQAFAAVPGPGILNCTAALLTAYGTGAPVLAIAGQVPSDAIDRGWGHLHELPDQIGLLRHMTKWAARIPDAAAAPRLVAEAIGAALGGRTRPVALECAVDVWGRPGKTAPVAPLAPWKPPVDPEAIAAAARLLGAAERPIILAGGGALGAGPELLALAEMLEAPVVTYRRGRGVIPTGHRLAASLPVGQRLWQEADVVLGVGSRMHFAQSVWGTDPGLKIVRLDIDPEEPSRFRRPDCAVVADAAEGLRALLAALPAQNRTRRPRPEVAETQAWFADRIARQEPQMGFLRALRTILPEDGIVVEDVTQVGFVGRLAFPVQAPRRYISPGYQDNLGWGYGTALGVQAALPGRAVVALCGDGGFMYQAQELATAMRHRLPVVAVVFDDGAFGNVRRIQAEQFGNRLIACDLANPDFVAFARSFGMAAYRARDAAELERALGEALAARAPALIHVPVGEMPSPWDMLAPRRVRGLHDAWRPALP</sequence>
<evidence type="ECO:0000256" key="2">
    <source>
        <dbReference type="ARBA" id="ARBA00023052"/>
    </source>
</evidence>
<dbReference type="RefSeq" id="WP_150039722.1">
    <property type="nucleotide sequence ID" value="NZ_OW485601.1"/>
</dbReference>
<dbReference type="PANTHER" id="PTHR18968:SF167">
    <property type="entry name" value="ACETOLACTATE SYNTHASE LARGE SUBUNIT ILVB2-RELATED"/>
    <property type="match status" value="1"/>
</dbReference>
<dbReference type="Gene3D" id="3.40.50.970">
    <property type="match status" value="2"/>
</dbReference>
<name>A0A5M6IY08_9PROT</name>
<evidence type="ECO:0000313" key="7">
    <source>
        <dbReference type="EMBL" id="KAA5613236.1"/>
    </source>
</evidence>
<evidence type="ECO:0000259" key="6">
    <source>
        <dbReference type="Pfam" id="PF02776"/>
    </source>
</evidence>
<dbReference type="Pfam" id="PF00205">
    <property type="entry name" value="TPP_enzyme_M"/>
    <property type="match status" value="1"/>
</dbReference>
<keyword evidence="2 3" id="KW-0786">Thiamine pyrophosphate</keyword>
<reference evidence="7 8" key="1">
    <citation type="submission" date="2019-09" db="EMBL/GenBank/DDBJ databases">
        <title>Genome sequence of Rhodovastum atsumiense, a diverse member of the Acetobacteraceae family of non-sulfur purple photosynthetic bacteria.</title>
        <authorList>
            <person name="Meyer T."/>
            <person name="Kyndt J."/>
        </authorList>
    </citation>
    <scope>NUCLEOTIDE SEQUENCE [LARGE SCALE GENOMIC DNA]</scope>
    <source>
        <strain evidence="7 8">DSM 21279</strain>
    </source>
</reference>
<dbReference type="GO" id="GO:0005948">
    <property type="term" value="C:acetolactate synthase complex"/>
    <property type="evidence" value="ECO:0007669"/>
    <property type="project" value="TreeGrafter"/>
</dbReference>
<dbReference type="Pfam" id="PF02776">
    <property type="entry name" value="TPP_enzyme_N"/>
    <property type="match status" value="1"/>
</dbReference>
<dbReference type="Pfam" id="PF02775">
    <property type="entry name" value="TPP_enzyme_C"/>
    <property type="match status" value="1"/>
</dbReference>
<protein>
    <submittedName>
        <fullName evidence="7">TPP-binding protein</fullName>
    </submittedName>
</protein>
<keyword evidence="8" id="KW-1185">Reference proteome</keyword>
<feature type="domain" description="Thiamine pyrophosphate enzyme N-terminal TPP-binding" evidence="6">
    <location>
        <begin position="4"/>
        <end position="120"/>
    </location>
</feature>
<feature type="domain" description="Thiamine pyrophosphate enzyme central" evidence="4">
    <location>
        <begin position="192"/>
        <end position="317"/>
    </location>
</feature>
<dbReference type="InterPro" id="IPR011766">
    <property type="entry name" value="TPP_enzyme_TPP-bd"/>
</dbReference>
<dbReference type="InterPro" id="IPR029061">
    <property type="entry name" value="THDP-binding"/>
</dbReference>
<dbReference type="NCBIfam" id="NF006122">
    <property type="entry name" value="PRK08266.1"/>
    <property type="match status" value="1"/>
</dbReference>
<dbReference type="InterPro" id="IPR012000">
    <property type="entry name" value="Thiamin_PyroP_enz_cen_dom"/>
</dbReference>
<organism evidence="7 8">
    <name type="scientific">Rhodovastum atsumiense</name>
    <dbReference type="NCBI Taxonomy" id="504468"/>
    <lineage>
        <taxon>Bacteria</taxon>
        <taxon>Pseudomonadati</taxon>
        <taxon>Pseudomonadota</taxon>
        <taxon>Alphaproteobacteria</taxon>
        <taxon>Acetobacterales</taxon>
        <taxon>Acetobacteraceae</taxon>
        <taxon>Rhodovastum</taxon>
    </lineage>
</organism>
<dbReference type="PROSITE" id="PS00187">
    <property type="entry name" value="TPP_ENZYMES"/>
    <property type="match status" value="1"/>
</dbReference>
<dbReference type="InterPro" id="IPR012001">
    <property type="entry name" value="Thiamin_PyroP_enz_TPP-bd_dom"/>
</dbReference>
<dbReference type="SUPFAM" id="SSF52467">
    <property type="entry name" value="DHS-like NAD/FAD-binding domain"/>
    <property type="match status" value="1"/>
</dbReference>
<evidence type="ECO:0000259" key="5">
    <source>
        <dbReference type="Pfam" id="PF02775"/>
    </source>
</evidence>
<evidence type="ECO:0000259" key="4">
    <source>
        <dbReference type="Pfam" id="PF00205"/>
    </source>
</evidence>
<dbReference type="InterPro" id="IPR029035">
    <property type="entry name" value="DHS-like_NAD/FAD-binding_dom"/>
</dbReference>
<dbReference type="OrthoDB" id="4494979at2"/>
<dbReference type="GO" id="GO:0030976">
    <property type="term" value="F:thiamine pyrophosphate binding"/>
    <property type="evidence" value="ECO:0007669"/>
    <property type="project" value="InterPro"/>
</dbReference>
<comment type="caution">
    <text evidence="7">The sequence shown here is derived from an EMBL/GenBank/DDBJ whole genome shotgun (WGS) entry which is preliminary data.</text>
</comment>
<dbReference type="SUPFAM" id="SSF52518">
    <property type="entry name" value="Thiamin diphosphate-binding fold (THDP-binding)"/>
    <property type="match status" value="2"/>
</dbReference>
<dbReference type="PANTHER" id="PTHR18968">
    <property type="entry name" value="THIAMINE PYROPHOSPHATE ENZYMES"/>
    <property type="match status" value="1"/>
</dbReference>
<dbReference type="GO" id="GO:0050660">
    <property type="term" value="F:flavin adenine dinucleotide binding"/>
    <property type="evidence" value="ECO:0007669"/>
    <property type="project" value="TreeGrafter"/>
</dbReference>
<accession>A0A5M6IY08</accession>
<evidence type="ECO:0000256" key="3">
    <source>
        <dbReference type="RuleBase" id="RU362132"/>
    </source>
</evidence>
<dbReference type="GO" id="GO:0000287">
    <property type="term" value="F:magnesium ion binding"/>
    <property type="evidence" value="ECO:0007669"/>
    <property type="project" value="InterPro"/>
</dbReference>
<dbReference type="AlphaFoldDB" id="A0A5M6IY08"/>
<comment type="similarity">
    <text evidence="1 3">Belongs to the TPP enzyme family.</text>
</comment>
<dbReference type="GO" id="GO:0009097">
    <property type="term" value="P:isoleucine biosynthetic process"/>
    <property type="evidence" value="ECO:0007669"/>
    <property type="project" value="TreeGrafter"/>
</dbReference>
<dbReference type="GO" id="GO:0009099">
    <property type="term" value="P:L-valine biosynthetic process"/>
    <property type="evidence" value="ECO:0007669"/>
    <property type="project" value="TreeGrafter"/>
</dbReference>
<feature type="domain" description="Thiamine pyrophosphate enzyme TPP-binding" evidence="5">
    <location>
        <begin position="371"/>
        <end position="518"/>
    </location>
</feature>
<evidence type="ECO:0000313" key="8">
    <source>
        <dbReference type="Proteomes" id="UP000325255"/>
    </source>
</evidence>
<proteinExistence type="inferred from homology"/>
<dbReference type="Proteomes" id="UP000325255">
    <property type="component" value="Unassembled WGS sequence"/>
</dbReference>
<dbReference type="Gene3D" id="3.40.50.1220">
    <property type="entry name" value="TPP-binding domain"/>
    <property type="match status" value="1"/>
</dbReference>
<dbReference type="GO" id="GO:0003984">
    <property type="term" value="F:acetolactate synthase activity"/>
    <property type="evidence" value="ECO:0007669"/>
    <property type="project" value="TreeGrafter"/>
</dbReference>
<dbReference type="CDD" id="cd07035">
    <property type="entry name" value="TPP_PYR_POX_like"/>
    <property type="match status" value="1"/>
</dbReference>
<dbReference type="EMBL" id="VWPK01000007">
    <property type="protein sequence ID" value="KAA5613236.1"/>
    <property type="molecule type" value="Genomic_DNA"/>
</dbReference>
<evidence type="ECO:0000256" key="1">
    <source>
        <dbReference type="ARBA" id="ARBA00007812"/>
    </source>
</evidence>
<dbReference type="CDD" id="cd00568">
    <property type="entry name" value="TPP_enzymes"/>
    <property type="match status" value="1"/>
</dbReference>
<gene>
    <name evidence="7" type="ORF">F1189_05955</name>
</gene>
<dbReference type="InterPro" id="IPR045229">
    <property type="entry name" value="TPP_enz"/>
</dbReference>
<dbReference type="InterPro" id="IPR000399">
    <property type="entry name" value="TPP-bd_CS"/>
</dbReference>